<reference evidence="1" key="1">
    <citation type="journal article" date="2020" name="Fungal Divers.">
        <title>Resolving the Mortierellaceae phylogeny through synthesis of multi-gene phylogenetics and phylogenomics.</title>
        <authorList>
            <person name="Vandepol N."/>
            <person name="Liber J."/>
            <person name="Desiro A."/>
            <person name="Na H."/>
            <person name="Kennedy M."/>
            <person name="Barry K."/>
            <person name="Grigoriev I.V."/>
            <person name="Miller A.N."/>
            <person name="O'Donnell K."/>
            <person name="Stajich J.E."/>
            <person name="Bonito G."/>
        </authorList>
    </citation>
    <scope>NUCLEOTIDE SEQUENCE</scope>
    <source>
        <strain evidence="1">REB-010B</strain>
    </source>
</reference>
<protein>
    <recommendedName>
        <fullName evidence="3">Reverse transcriptase domain-containing protein</fullName>
    </recommendedName>
</protein>
<accession>A0A9P6R5C7</accession>
<evidence type="ECO:0000313" key="2">
    <source>
        <dbReference type="Proteomes" id="UP000738325"/>
    </source>
</evidence>
<evidence type="ECO:0000313" key="1">
    <source>
        <dbReference type="EMBL" id="KAG0311405.1"/>
    </source>
</evidence>
<feature type="non-terminal residue" evidence="1">
    <location>
        <position position="178"/>
    </location>
</feature>
<evidence type="ECO:0008006" key="3">
    <source>
        <dbReference type="Google" id="ProtNLM"/>
    </source>
</evidence>
<dbReference type="EMBL" id="JAAAIP010000929">
    <property type="protein sequence ID" value="KAG0311405.1"/>
    <property type="molecule type" value="Genomic_DNA"/>
</dbReference>
<dbReference type="OrthoDB" id="2435398at2759"/>
<dbReference type="AlphaFoldDB" id="A0A9P6R5C7"/>
<proteinExistence type="predicted"/>
<sequence length="178" mass="20170">MDLGLVYPIMRRAALAEHYRLPLIQIETPYMPLLIAALAFTDDTTWAASSQQNLQNIVNIATSFFELNSIKVNAKKTELLVINSDLPEETIQLGDDTIRALCTNNNGKDAGSMVLCRWKKNDHTRTIVWDEVRKICQILARKAATDKQAVYIVNNVLIPRILYRLTTTILSVKEVDRV</sequence>
<comment type="caution">
    <text evidence="1">The sequence shown here is derived from an EMBL/GenBank/DDBJ whole genome shotgun (WGS) entry which is preliminary data.</text>
</comment>
<gene>
    <name evidence="1" type="ORF">BGZ99_010185</name>
</gene>
<keyword evidence="2" id="KW-1185">Reference proteome</keyword>
<dbReference type="Proteomes" id="UP000738325">
    <property type="component" value="Unassembled WGS sequence"/>
</dbReference>
<name>A0A9P6R5C7_9FUNG</name>
<organism evidence="1 2">
    <name type="scientific">Dissophora globulifera</name>
    <dbReference type="NCBI Taxonomy" id="979702"/>
    <lineage>
        <taxon>Eukaryota</taxon>
        <taxon>Fungi</taxon>
        <taxon>Fungi incertae sedis</taxon>
        <taxon>Mucoromycota</taxon>
        <taxon>Mortierellomycotina</taxon>
        <taxon>Mortierellomycetes</taxon>
        <taxon>Mortierellales</taxon>
        <taxon>Mortierellaceae</taxon>
        <taxon>Dissophora</taxon>
    </lineage>
</organism>